<proteinExistence type="predicted"/>
<dbReference type="EMBL" id="SMKE01000065">
    <property type="protein sequence ID" value="TDC01134.1"/>
    <property type="molecule type" value="Genomic_DNA"/>
</dbReference>
<keyword evidence="2" id="KW-1185">Reference proteome</keyword>
<accession>A0ABY2DQC4</accession>
<evidence type="ECO:0008006" key="3">
    <source>
        <dbReference type="Google" id="ProtNLM"/>
    </source>
</evidence>
<name>A0ABY2DQC4_9ACTN</name>
<comment type="caution">
    <text evidence="1">The sequence shown here is derived from an EMBL/GenBank/DDBJ whole genome shotgun (WGS) entry which is preliminary data.</text>
</comment>
<protein>
    <recommendedName>
        <fullName evidence="3">DUF3500 domain-containing protein</fullName>
    </recommendedName>
</protein>
<evidence type="ECO:0000313" key="2">
    <source>
        <dbReference type="Proteomes" id="UP000295626"/>
    </source>
</evidence>
<gene>
    <name evidence="1" type="ORF">E1091_03445</name>
</gene>
<evidence type="ECO:0000313" key="1">
    <source>
        <dbReference type="EMBL" id="TDC01134.1"/>
    </source>
</evidence>
<reference evidence="1 2" key="1">
    <citation type="submission" date="2019-02" db="EMBL/GenBank/DDBJ databases">
        <title>Draft genome sequences of novel Actinobacteria.</title>
        <authorList>
            <person name="Sahin N."/>
            <person name="Ay H."/>
            <person name="Saygin H."/>
        </authorList>
    </citation>
    <scope>NUCLEOTIDE SEQUENCE [LARGE SCALE GENOMIC DNA]</scope>
    <source>
        <strain evidence="1 2">JCM 30529</strain>
    </source>
</reference>
<dbReference type="Proteomes" id="UP000295626">
    <property type="component" value="Unassembled WGS sequence"/>
</dbReference>
<sequence length="171" mass="19000">MTNYSIFTPSSDDPDDVLEAHVQSFLHGVARALLDNAEIVGADHTVETQTANATDYHSPRMGWEVDAIRPDDRERFVKRIAEFAETFHDDLTEVCAAIAREAYPPYVGHFGGEWYRAGELYYYDSNGEGIGLWEYGPAGERLSGVIGLNPITAYAFPVDHPHAAHVELSEV</sequence>
<organism evidence="1 2">
    <name type="scientific">Micromonospora fluostatini</name>
    <dbReference type="NCBI Taxonomy" id="1629071"/>
    <lineage>
        <taxon>Bacteria</taxon>
        <taxon>Bacillati</taxon>
        <taxon>Actinomycetota</taxon>
        <taxon>Actinomycetes</taxon>
        <taxon>Micromonosporales</taxon>
        <taxon>Micromonosporaceae</taxon>
        <taxon>Micromonospora</taxon>
    </lineage>
</organism>